<proteinExistence type="predicted"/>
<name>A0ABV2LNL8_9BACL</name>
<reference evidence="1 2" key="1">
    <citation type="submission" date="2024-06" db="EMBL/GenBank/DDBJ databases">
        <title>Genomic Encyclopedia of Type Strains, Phase IV (KMG-IV): sequencing the most valuable type-strain genomes for metagenomic binning, comparative biology and taxonomic classification.</title>
        <authorList>
            <person name="Goeker M."/>
        </authorList>
    </citation>
    <scope>NUCLEOTIDE SEQUENCE [LARGE SCALE GENOMIC DNA]</scope>
    <source>
        <strain evidence="1 2">DSM 100124</strain>
    </source>
</reference>
<accession>A0ABV2LNL8</accession>
<evidence type="ECO:0008006" key="3">
    <source>
        <dbReference type="Google" id="ProtNLM"/>
    </source>
</evidence>
<keyword evidence="2" id="KW-1185">Reference proteome</keyword>
<sequence>MNAMWYKESSLFKLQQYTIILHKLGIFSQEDKVDILGKIQKYKMKVGLKD</sequence>
<comment type="caution">
    <text evidence="1">The sequence shown here is derived from an EMBL/GenBank/DDBJ whole genome shotgun (WGS) entry which is preliminary data.</text>
</comment>
<protein>
    <recommendedName>
        <fullName evidence="3">Fur-regulated basic protein A</fullName>
    </recommendedName>
</protein>
<evidence type="ECO:0000313" key="2">
    <source>
        <dbReference type="Proteomes" id="UP001549097"/>
    </source>
</evidence>
<dbReference type="RefSeq" id="WP_198766778.1">
    <property type="nucleotide sequence ID" value="NZ_JAEACF010000001.1"/>
</dbReference>
<organism evidence="1 2">
    <name type="scientific">Fictibacillus halophilus</name>
    <dbReference type="NCBI Taxonomy" id="1610490"/>
    <lineage>
        <taxon>Bacteria</taxon>
        <taxon>Bacillati</taxon>
        <taxon>Bacillota</taxon>
        <taxon>Bacilli</taxon>
        <taxon>Bacillales</taxon>
        <taxon>Fictibacillaceae</taxon>
        <taxon>Fictibacillus</taxon>
    </lineage>
</organism>
<dbReference type="EMBL" id="JBEPMP010000001">
    <property type="protein sequence ID" value="MET3729077.1"/>
    <property type="molecule type" value="Genomic_DNA"/>
</dbReference>
<dbReference type="Proteomes" id="UP001549097">
    <property type="component" value="Unassembled WGS sequence"/>
</dbReference>
<evidence type="ECO:0000313" key="1">
    <source>
        <dbReference type="EMBL" id="MET3729077.1"/>
    </source>
</evidence>
<gene>
    <name evidence="1" type="ORF">ABID52_002658</name>
</gene>